<organism evidence="1 2">
    <name type="scientific">Goodea atripinnis</name>
    <dbReference type="NCBI Taxonomy" id="208336"/>
    <lineage>
        <taxon>Eukaryota</taxon>
        <taxon>Metazoa</taxon>
        <taxon>Chordata</taxon>
        <taxon>Craniata</taxon>
        <taxon>Vertebrata</taxon>
        <taxon>Euteleostomi</taxon>
        <taxon>Actinopterygii</taxon>
        <taxon>Neopterygii</taxon>
        <taxon>Teleostei</taxon>
        <taxon>Neoteleostei</taxon>
        <taxon>Acanthomorphata</taxon>
        <taxon>Ovalentaria</taxon>
        <taxon>Atherinomorphae</taxon>
        <taxon>Cyprinodontiformes</taxon>
        <taxon>Goodeidae</taxon>
        <taxon>Goodea</taxon>
    </lineage>
</organism>
<reference evidence="1 2" key="1">
    <citation type="submission" date="2021-06" db="EMBL/GenBank/DDBJ databases">
        <authorList>
            <person name="Palmer J.M."/>
        </authorList>
    </citation>
    <scope>NUCLEOTIDE SEQUENCE [LARGE SCALE GENOMIC DNA]</scope>
    <source>
        <strain evidence="1 2">GA_2019</strain>
        <tissue evidence="1">Muscle</tissue>
    </source>
</reference>
<proteinExistence type="predicted"/>
<comment type="caution">
    <text evidence="1">The sequence shown here is derived from an EMBL/GenBank/DDBJ whole genome shotgun (WGS) entry which is preliminary data.</text>
</comment>
<evidence type="ECO:0000313" key="2">
    <source>
        <dbReference type="Proteomes" id="UP001476798"/>
    </source>
</evidence>
<gene>
    <name evidence="1" type="ORF">GOODEAATRI_008440</name>
</gene>
<dbReference type="Proteomes" id="UP001476798">
    <property type="component" value="Unassembled WGS sequence"/>
</dbReference>
<dbReference type="EMBL" id="JAHRIO010090410">
    <property type="protein sequence ID" value="MEQ2187810.1"/>
    <property type="molecule type" value="Genomic_DNA"/>
</dbReference>
<keyword evidence="2" id="KW-1185">Reference proteome</keyword>
<sequence>MARKREPSSETCQSILVLRNEGYSRTNCQEIEDLIRTDSNQNKRRSWRPRCTTEQEDKHIRVSSLRNRHLTGPHLAASLDGTRTTPVSTSTVKMRLQDAGILGRVAKKKPYLRLEGKGKDGQKNTNTAQGKIGKGCYGQINQSLRCLDHKEEHL</sequence>
<evidence type="ECO:0000313" key="1">
    <source>
        <dbReference type="EMBL" id="MEQ2187810.1"/>
    </source>
</evidence>
<name>A0ABV0PWF1_9TELE</name>
<evidence type="ECO:0008006" key="3">
    <source>
        <dbReference type="Google" id="ProtNLM"/>
    </source>
</evidence>
<accession>A0ABV0PWF1</accession>
<protein>
    <recommendedName>
        <fullName evidence="3">Transposase Tc1-like domain-containing protein</fullName>
    </recommendedName>
</protein>